<accession>A0A8J4HB71</accession>
<organism evidence="8">
    <name type="scientific">Acidicaldus sp</name>
    <dbReference type="NCBI Taxonomy" id="1872105"/>
    <lineage>
        <taxon>Bacteria</taxon>
        <taxon>Pseudomonadati</taxon>
        <taxon>Pseudomonadota</taxon>
        <taxon>Alphaproteobacteria</taxon>
        <taxon>Acetobacterales</taxon>
        <taxon>Acetobacteraceae</taxon>
        <taxon>Acidicaldus</taxon>
    </lineage>
</organism>
<dbReference type="InterPro" id="IPR058240">
    <property type="entry name" value="rSAM_sf"/>
</dbReference>
<dbReference type="PANTHER" id="PTHR30352:SF13">
    <property type="entry name" value="GLYCYL-RADICAL ENZYME ACTIVATING ENZYME YJJW-RELATED"/>
    <property type="match status" value="1"/>
</dbReference>
<dbReference type="GO" id="GO:0003824">
    <property type="term" value="F:catalytic activity"/>
    <property type="evidence" value="ECO:0007669"/>
    <property type="project" value="InterPro"/>
</dbReference>
<dbReference type="Gene3D" id="3.20.20.70">
    <property type="entry name" value="Aldolase class I"/>
    <property type="match status" value="1"/>
</dbReference>
<dbReference type="InterPro" id="IPR034457">
    <property type="entry name" value="Organic_radical-activating"/>
</dbReference>
<evidence type="ECO:0000256" key="4">
    <source>
        <dbReference type="ARBA" id="ARBA00022723"/>
    </source>
</evidence>
<name>A0A8J4HB71_9PROT</name>
<dbReference type="NCBIfam" id="TIGR02495">
    <property type="entry name" value="NrdG2"/>
    <property type="match status" value="1"/>
</dbReference>
<feature type="domain" description="Radical SAM core" evidence="7">
    <location>
        <begin position="27"/>
        <end position="162"/>
    </location>
</feature>
<evidence type="ECO:0000256" key="2">
    <source>
        <dbReference type="ARBA" id="ARBA00022485"/>
    </source>
</evidence>
<dbReference type="SUPFAM" id="SSF102114">
    <property type="entry name" value="Radical SAM enzymes"/>
    <property type="match status" value="1"/>
</dbReference>
<dbReference type="InterPro" id="IPR013785">
    <property type="entry name" value="Aldolase_TIM"/>
</dbReference>
<protein>
    <submittedName>
        <fullName evidence="8">Anaerobic ribonucleoside-triphosphate reductase activating protein</fullName>
    </submittedName>
</protein>
<dbReference type="GO" id="GO:0046872">
    <property type="term" value="F:metal ion binding"/>
    <property type="evidence" value="ECO:0007669"/>
    <property type="project" value="UniProtKB-KW"/>
</dbReference>
<comment type="cofactor">
    <cofactor evidence="1">
        <name>[4Fe-4S] cluster</name>
        <dbReference type="ChEBI" id="CHEBI:49883"/>
    </cofactor>
</comment>
<dbReference type="EMBL" id="DTQM01000158">
    <property type="protein sequence ID" value="HGC43148.1"/>
    <property type="molecule type" value="Genomic_DNA"/>
</dbReference>
<keyword evidence="6" id="KW-0411">Iron-sulfur</keyword>
<evidence type="ECO:0000259" key="7">
    <source>
        <dbReference type="Pfam" id="PF04055"/>
    </source>
</evidence>
<keyword evidence="4" id="KW-0479">Metal-binding</keyword>
<dbReference type="GO" id="GO:0051539">
    <property type="term" value="F:4 iron, 4 sulfur cluster binding"/>
    <property type="evidence" value="ECO:0007669"/>
    <property type="project" value="UniProtKB-KW"/>
</dbReference>
<dbReference type="SFLD" id="SFLDG01094">
    <property type="entry name" value="Uncharacterised_Radical_SAM_Su"/>
    <property type="match status" value="1"/>
</dbReference>
<proteinExistence type="predicted"/>
<dbReference type="InterPro" id="IPR007197">
    <property type="entry name" value="rSAM"/>
</dbReference>
<gene>
    <name evidence="8" type="ORF">ENY07_08010</name>
</gene>
<sequence>MTEPALRIGGLTRFTTGDFPGRLACVVHLQFCPLACPYCHAPHLRPRGAGGLEWDTVLAWLESRRGLLDGVVFSGGEPCAQPGLGAALGETRARGFATGLHSSGAYPDRLAGVLDRLDWVGLDWKAPLTDTRPTTGRKNLGPRFGAALEAVLASGVAHEIRTTYHPALLPPAALRAMAETLAGRGVTRWVIQEFSARGVNDAALVATAATLSPALHGELRAILPGTVRRAAAIAA</sequence>
<keyword evidence="5" id="KW-0408">Iron</keyword>
<evidence type="ECO:0000256" key="3">
    <source>
        <dbReference type="ARBA" id="ARBA00022691"/>
    </source>
</evidence>
<evidence type="ECO:0000313" key="8">
    <source>
        <dbReference type="EMBL" id="HGC43148.1"/>
    </source>
</evidence>
<keyword evidence="3" id="KW-0949">S-adenosyl-L-methionine</keyword>
<evidence type="ECO:0000256" key="5">
    <source>
        <dbReference type="ARBA" id="ARBA00023004"/>
    </source>
</evidence>
<dbReference type="PANTHER" id="PTHR30352">
    <property type="entry name" value="PYRUVATE FORMATE-LYASE-ACTIVATING ENZYME"/>
    <property type="match status" value="1"/>
</dbReference>
<evidence type="ECO:0000256" key="1">
    <source>
        <dbReference type="ARBA" id="ARBA00001966"/>
    </source>
</evidence>
<keyword evidence="2" id="KW-0004">4Fe-4S</keyword>
<evidence type="ECO:0000256" key="6">
    <source>
        <dbReference type="ARBA" id="ARBA00023014"/>
    </source>
</evidence>
<dbReference type="AlphaFoldDB" id="A0A8J4HB71"/>
<comment type="caution">
    <text evidence="8">The sequence shown here is derived from an EMBL/GenBank/DDBJ whole genome shotgun (WGS) entry which is preliminary data.</text>
</comment>
<dbReference type="CDD" id="cd01335">
    <property type="entry name" value="Radical_SAM"/>
    <property type="match status" value="1"/>
</dbReference>
<dbReference type="InterPro" id="IPR012840">
    <property type="entry name" value="NrdG2"/>
</dbReference>
<dbReference type="SFLD" id="SFLDS00029">
    <property type="entry name" value="Radical_SAM"/>
    <property type="match status" value="1"/>
</dbReference>
<reference evidence="8" key="1">
    <citation type="journal article" date="2020" name="mSystems">
        <title>Genome- and Community-Level Interaction Insights into Carbon Utilization and Element Cycling Functions of Hydrothermarchaeota in Hydrothermal Sediment.</title>
        <authorList>
            <person name="Zhou Z."/>
            <person name="Liu Y."/>
            <person name="Xu W."/>
            <person name="Pan J."/>
            <person name="Luo Z.H."/>
            <person name="Li M."/>
        </authorList>
    </citation>
    <scope>NUCLEOTIDE SEQUENCE</scope>
    <source>
        <strain evidence="8">SpSt-997</strain>
    </source>
</reference>
<dbReference type="Pfam" id="PF04055">
    <property type="entry name" value="Radical_SAM"/>
    <property type="match status" value="1"/>
</dbReference>